<comment type="cofactor">
    <cofactor evidence="5">
        <name>Zn(2+)</name>
        <dbReference type="ChEBI" id="CHEBI:29105"/>
    </cofactor>
    <text evidence="5">Binds 1 zinc ion per subunit.</text>
</comment>
<keyword evidence="9" id="KW-1185">Reference proteome</keyword>
<dbReference type="PROSITE" id="PS50970">
    <property type="entry name" value="HCY"/>
    <property type="match status" value="1"/>
</dbReference>
<evidence type="ECO:0000256" key="4">
    <source>
        <dbReference type="ARBA" id="ARBA00022833"/>
    </source>
</evidence>
<dbReference type="GO" id="GO:0033528">
    <property type="term" value="P:S-methylmethionine cycle"/>
    <property type="evidence" value="ECO:0007669"/>
    <property type="project" value="TreeGrafter"/>
</dbReference>
<evidence type="ECO:0000256" key="1">
    <source>
        <dbReference type="ARBA" id="ARBA00022603"/>
    </source>
</evidence>
<dbReference type="Proteomes" id="UP001210925">
    <property type="component" value="Unassembled WGS sequence"/>
</dbReference>
<gene>
    <name evidence="8" type="ORF">HK103_006567</name>
</gene>
<dbReference type="PANTHER" id="PTHR46015">
    <property type="entry name" value="ZGC:172121"/>
    <property type="match status" value="1"/>
</dbReference>
<dbReference type="Pfam" id="PF02574">
    <property type="entry name" value="S-methyl_trans"/>
    <property type="match status" value="1"/>
</dbReference>
<dbReference type="GO" id="GO:0009086">
    <property type="term" value="P:methionine biosynthetic process"/>
    <property type="evidence" value="ECO:0007669"/>
    <property type="project" value="InterPro"/>
</dbReference>
<keyword evidence="1 6" id="KW-0489">Methyltransferase</keyword>
<dbReference type="GO" id="GO:0008270">
    <property type="term" value="F:zinc ion binding"/>
    <property type="evidence" value="ECO:0007669"/>
    <property type="project" value="InterPro"/>
</dbReference>
<dbReference type="InterPro" id="IPR051486">
    <property type="entry name" value="Hcy_S-methyltransferase"/>
</dbReference>
<dbReference type="SUPFAM" id="SSF82282">
    <property type="entry name" value="Homocysteine S-methyltransferase"/>
    <property type="match status" value="1"/>
</dbReference>
<feature type="binding site" evidence="6">
    <location>
        <position position="271"/>
    </location>
    <ligand>
        <name>Zn(2+)</name>
        <dbReference type="ChEBI" id="CHEBI:29105"/>
    </ligand>
</feature>
<dbReference type="PIRSF" id="PIRSF037505">
    <property type="entry name" value="Betaine_HMT"/>
    <property type="match status" value="1"/>
</dbReference>
<organism evidence="8 9">
    <name type="scientific">Boothiomyces macroporosus</name>
    <dbReference type="NCBI Taxonomy" id="261099"/>
    <lineage>
        <taxon>Eukaryota</taxon>
        <taxon>Fungi</taxon>
        <taxon>Fungi incertae sedis</taxon>
        <taxon>Chytridiomycota</taxon>
        <taxon>Chytridiomycota incertae sedis</taxon>
        <taxon>Chytridiomycetes</taxon>
        <taxon>Rhizophydiales</taxon>
        <taxon>Terramycetaceae</taxon>
        <taxon>Boothiomyces</taxon>
    </lineage>
</organism>
<protein>
    <recommendedName>
        <fullName evidence="7">Hcy-binding domain-containing protein</fullName>
    </recommendedName>
</protein>
<dbReference type="InterPro" id="IPR003726">
    <property type="entry name" value="HCY_dom"/>
</dbReference>
<sequence length="290" mass="31673">MTNESKKYLVLDGGFATELERLSNQSLKTDLWSAQLLHSDPKSIAKLHQIYYEAGADIATTCSYQASIEGFKKAGIDNPAELIQLSVELARGRIVAGSIGSFGALLADGSEYTGNFGVGLQELVQSHSERVETLLSGKYKPDLILFETIPSLLEIKAVIQVAKTISIPVWLSMQCKENTIASGESIEECVALLNESNIECIGVNCVNPLIVAPVLQRIRSLTSKRIMCYPNGGGEWDAMNKVWIGNEDFEEFKDLVRQWAASGATVIGGCCHTGPKHIQIIKKVLDELNK</sequence>
<keyword evidence="2 6" id="KW-0808">Transferase</keyword>
<feature type="binding site" evidence="6">
    <location>
        <position position="270"/>
    </location>
    <ligand>
        <name>Zn(2+)</name>
        <dbReference type="ChEBI" id="CHEBI:29105"/>
    </ligand>
</feature>
<dbReference type="AlphaFoldDB" id="A0AAD5UHQ2"/>
<evidence type="ECO:0000256" key="2">
    <source>
        <dbReference type="ARBA" id="ARBA00022679"/>
    </source>
</evidence>
<feature type="domain" description="Hcy-binding" evidence="7">
    <location>
        <begin position="1"/>
        <end position="285"/>
    </location>
</feature>
<evidence type="ECO:0000313" key="9">
    <source>
        <dbReference type="Proteomes" id="UP001210925"/>
    </source>
</evidence>
<feature type="binding site" evidence="5 6">
    <location>
        <position position="205"/>
    </location>
    <ligand>
        <name>Zn(2+)</name>
        <dbReference type="ChEBI" id="CHEBI:29105"/>
    </ligand>
</feature>
<dbReference type="Gene3D" id="3.20.20.330">
    <property type="entry name" value="Homocysteine-binding-like domain"/>
    <property type="match status" value="1"/>
</dbReference>
<keyword evidence="4 5" id="KW-0862">Zinc</keyword>
<keyword evidence="3 5" id="KW-0479">Metal-binding</keyword>
<dbReference type="GO" id="GO:0008898">
    <property type="term" value="F:S-adenosylmethionine-homocysteine S-methyltransferase activity"/>
    <property type="evidence" value="ECO:0007669"/>
    <property type="project" value="TreeGrafter"/>
</dbReference>
<evidence type="ECO:0000256" key="5">
    <source>
        <dbReference type="PIRSR" id="PIRSR037505-2"/>
    </source>
</evidence>
<dbReference type="InterPro" id="IPR017226">
    <property type="entry name" value="BHMT-like"/>
</dbReference>
<dbReference type="PANTHER" id="PTHR46015:SF1">
    <property type="entry name" value="HOMOCYSTEINE S-METHYLTRANSFERASE-LIKE ISOFORM 1"/>
    <property type="match status" value="1"/>
</dbReference>
<reference evidence="8" key="1">
    <citation type="submission" date="2020-05" db="EMBL/GenBank/DDBJ databases">
        <title>Phylogenomic resolution of chytrid fungi.</title>
        <authorList>
            <person name="Stajich J.E."/>
            <person name="Amses K."/>
            <person name="Simmons R."/>
            <person name="Seto K."/>
            <person name="Myers J."/>
            <person name="Bonds A."/>
            <person name="Quandt C.A."/>
            <person name="Barry K."/>
            <person name="Liu P."/>
            <person name="Grigoriev I."/>
            <person name="Longcore J.E."/>
            <person name="James T.Y."/>
        </authorList>
    </citation>
    <scope>NUCLEOTIDE SEQUENCE</scope>
    <source>
        <strain evidence="8">PLAUS21</strain>
    </source>
</reference>
<evidence type="ECO:0000313" key="8">
    <source>
        <dbReference type="EMBL" id="KAJ3255198.1"/>
    </source>
</evidence>
<evidence type="ECO:0000259" key="7">
    <source>
        <dbReference type="PROSITE" id="PS50970"/>
    </source>
</evidence>
<evidence type="ECO:0000256" key="6">
    <source>
        <dbReference type="PROSITE-ProRule" id="PRU00333"/>
    </source>
</evidence>
<dbReference type="EMBL" id="JADGKB010000070">
    <property type="protein sequence ID" value="KAJ3255198.1"/>
    <property type="molecule type" value="Genomic_DNA"/>
</dbReference>
<dbReference type="NCBIfam" id="NF007020">
    <property type="entry name" value="PRK09485.1"/>
    <property type="match status" value="1"/>
</dbReference>
<evidence type="ECO:0000256" key="3">
    <source>
        <dbReference type="ARBA" id="ARBA00022723"/>
    </source>
</evidence>
<dbReference type="InterPro" id="IPR036589">
    <property type="entry name" value="HCY_dom_sf"/>
</dbReference>
<name>A0AAD5UHQ2_9FUNG</name>
<proteinExistence type="predicted"/>
<comment type="caution">
    <text evidence="8">The sequence shown here is derived from an EMBL/GenBank/DDBJ whole genome shotgun (WGS) entry which is preliminary data.</text>
</comment>
<dbReference type="GO" id="GO:0032259">
    <property type="term" value="P:methylation"/>
    <property type="evidence" value="ECO:0007669"/>
    <property type="project" value="UniProtKB-KW"/>
</dbReference>
<accession>A0AAD5UHQ2</accession>